<dbReference type="Pfam" id="PF07715">
    <property type="entry name" value="Plug"/>
    <property type="match status" value="1"/>
</dbReference>
<evidence type="ECO:0000256" key="8">
    <source>
        <dbReference type="PROSITE-ProRule" id="PRU01360"/>
    </source>
</evidence>
<keyword evidence="7 8" id="KW-0998">Cell outer membrane</keyword>
<dbReference type="InterPro" id="IPR023997">
    <property type="entry name" value="TonB-dep_OMP_SusC/RagA_CS"/>
</dbReference>
<dbReference type="Pfam" id="PF13715">
    <property type="entry name" value="CarbopepD_reg_2"/>
    <property type="match status" value="1"/>
</dbReference>
<keyword evidence="10" id="KW-0732">Signal</keyword>
<evidence type="ECO:0000256" key="7">
    <source>
        <dbReference type="ARBA" id="ARBA00023237"/>
    </source>
</evidence>
<keyword evidence="5 9" id="KW-0798">TonB box</keyword>
<feature type="signal peptide" evidence="10">
    <location>
        <begin position="1"/>
        <end position="18"/>
    </location>
</feature>
<dbReference type="InterPro" id="IPR037066">
    <property type="entry name" value="Plug_dom_sf"/>
</dbReference>
<organism evidence="13 14">
    <name type="scientific">Danxiaibacter flavus</name>
    <dbReference type="NCBI Taxonomy" id="3049108"/>
    <lineage>
        <taxon>Bacteria</taxon>
        <taxon>Pseudomonadati</taxon>
        <taxon>Bacteroidota</taxon>
        <taxon>Chitinophagia</taxon>
        <taxon>Chitinophagales</taxon>
        <taxon>Chitinophagaceae</taxon>
        <taxon>Danxiaibacter</taxon>
    </lineage>
</organism>
<keyword evidence="2 8" id="KW-0813">Transport</keyword>
<dbReference type="InterPro" id="IPR012910">
    <property type="entry name" value="Plug_dom"/>
</dbReference>
<evidence type="ECO:0000256" key="3">
    <source>
        <dbReference type="ARBA" id="ARBA00022452"/>
    </source>
</evidence>
<evidence type="ECO:0000256" key="9">
    <source>
        <dbReference type="RuleBase" id="RU003357"/>
    </source>
</evidence>
<dbReference type="RefSeq" id="WP_369330696.1">
    <property type="nucleotide sequence ID" value="NZ_JAULBC010000006.1"/>
</dbReference>
<keyword evidence="4 8" id="KW-0812">Transmembrane</keyword>
<dbReference type="Pfam" id="PF00593">
    <property type="entry name" value="TonB_dep_Rec_b-barrel"/>
    <property type="match status" value="1"/>
</dbReference>
<feature type="domain" description="TonB-dependent receptor plug" evidence="12">
    <location>
        <begin position="110"/>
        <end position="221"/>
    </location>
</feature>
<evidence type="ECO:0000259" key="12">
    <source>
        <dbReference type="Pfam" id="PF07715"/>
    </source>
</evidence>
<dbReference type="NCBIfam" id="TIGR04056">
    <property type="entry name" value="OMP_RagA_SusC"/>
    <property type="match status" value="1"/>
</dbReference>
<dbReference type="EMBL" id="JAULBC010000006">
    <property type="protein sequence ID" value="MEX6689288.1"/>
    <property type="molecule type" value="Genomic_DNA"/>
</dbReference>
<comment type="subcellular location">
    <subcellularLocation>
        <location evidence="1 8">Cell outer membrane</location>
        <topology evidence="1 8">Multi-pass membrane protein</topology>
    </subcellularLocation>
</comment>
<dbReference type="PROSITE" id="PS52016">
    <property type="entry name" value="TONB_DEPENDENT_REC_3"/>
    <property type="match status" value="1"/>
</dbReference>
<keyword evidence="6 8" id="KW-0472">Membrane</keyword>
<evidence type="ECO:0000256" key="4">
    <source>
        <dbReference type="ARBA" id="ARBA00022692"/>
    </source>
</evidence>
<name>A0ABV3ZHH3_9BACT</name>
<evidence type="ECO:0000313" key="14">
    <source>
        <dbReference type="Proteomes" id="UP001560573"/>
    </source>
</evidence>
<evidence type="ECO:0000256" key="6">
    <source>
        <dbReference type="ARBA" id="ARBA00023136"/>
    </source>
</evidence>
<gene>
    <name evidence="13" type="ORF">QTN47_17395</name>
</gene>
<dbReference type="Gene3D" id="2.40.170.20">
    <property type="entry name" value="TonB-dependent receptor, beta-barrel domain"/>
    <property type="match status" value="1"/>
</dbReference>
<evidence type="ECO:0000256" key="1">
    <source>
        <dbReference type="ARBA" id="ARBA00004571"/>
    </source>
</evidence>
<dbReference type="InterPro" id="IPR039426">
    <property type="entry name" value="TonB-dep_rcpt-like"/>
</dbReference>
<evidence type="ECO:0000259" key="11">
    <source>
        <dbReference type="Pfam" id="PF00593"/>
    </source>
</evidence>
<dbReference type="InterPro" id="IPR036942">
    <property type="entry name" value="Beta-barrel_TonB_sf"/>
</dbReference>
<evidence type="ECO:0000256" key="10">
    <source>
        <dbReference type="SAM" id="SignalP"/>
    </source>
</evidence>
<dbReference type="InterPro" id="IPR000531">
    <property type="entry name" value="Beta-barrel_TonB"/>
</dbReference>
<evidence type="ECO:0000313" key="13">
    <source>
        <dbReference type="EMBL" id="MEX6689288.1"/>
    </source>
</evidence>
<comment type="caution">
    <text evidence="13">The sequence shown here is derived from an EMBL/GenBank/DDBJ whole genome shotgun (WGS) entry which is preliminary data.</text>
</comment>
<reference evidence="13 14" key="1">
    <citation type="submission" date="2023-07" db="EMBL/GenBank/DDBJ databases">
        <authorList>
            <person name="Lian W.-H."/>
        </authorList>
    </citation>
    <scope>NUCLEOTIDE SEQUENCE [LARGE SCALE GENOMIC DNA]</scope>
    <source>
        <strain evidence="13 14">SYSU DXS3180</strain>
    </source>
</reference>
<dbReference type="InterPro" id="IPR023996">
    <property type="entry name" value="TonB-dep_OMP_SusC/RagA"/>
</dbReference>
<comment type="similarity">
    <text evidence="8 9">Belongs to the TonB-dependent receptor family.</text>
</comment>
<dbReference type="NCBIfam" id="TIGR04057">
    <property type="entry name" value="SusC_RagA_signa"/>
    <property type="match status" value="1"/>
</dbReference>
<evidence type="ECO:0000256" key="5">
    <source>
        <dbReference type="ARBA" id="ARBA00023077"/>
    </source>
</evidence>
<dbReference type="Proteomes" id="UP001560573">
    <property type="component" value="Unassembled WGS sequence"/>
</dbReference>
<feature type="chain" id="PRO_5046083086" evidence="10">
    <location>
        <begin position="19"/>
        <end position="1075"/>
    </location>
</feature>
<accession>A0ABV3ZHH3</accession>
<keyword evidence="14" id="KW-1185">Reference proteome</keyword>
<sequence length="1075" mass="116740">MRIFLTIFITFLVAASFAQQKKVTGVVTSKTANTPLSGVAIQSKVAHAFTDSSGRFSILANEGDELMFTYVGMKAQSVKVSGSSPLSVQLEDINADLVQVVVTGYKAERKVDLTGAVSVVNLNTVKNSPTTSPMLALQGQVPGLYVQTDGSPTGGNGNPPTILVRGVNTLGNTNPLYIIDGVPTTRYEDFANLNTNAISSIQVLKDASASSIYGSRASNGVIIVTTKANGTGDKMHITLNTSYTRQSEKPWQEKVLSSYDRGAALWRAAVNDSTDPNGLVNQIYRYEWNGDYTNPVLSKVLIAPFVGATNNNQPNYDPFVGPYSATDSLMPVASTNWQDALFKPANVVSTDLAISSGNARSGFLMDVGFYNNDGLIEFTKYRRYNARINAHTSAFNDRLKIGENFQVSRTSQVNSTTDVGGAATPGLALTLAPTIPLYKTDGTYGGPRGAGYSDRNNPVDMQYLNRFNDRNQLITLGNVYLDLEIIKHLVFHTSFGFEYSDILAKNAALIGDEGPVRSFNSYGIQETKEFSFTWTNTLNYNLEFGKSRLNLLVGTEAIKDDYSTYGANTTNFALQEQSYLQLSAGVGAQTNNGSATGYRLLSQFGKVFYGYEDKYLASFTIRRDGSSRFGTNNPYGVFPAFTLGWRINNEDFFNAKKLVSNLKLRAGIGTVGNQEIGNLSSFTILQANYGTASPAFPQWLNTGSAYDLFGVNTGSLPSGFVQVQRGNPNLKWESTTETNVGVDFGFLNETITGSFDYFSRKTSDILIQPPVAAALGEGQQQYVNGANVSNKGWEAVLSYNHRTSGGFSYTITGNASHWADKVTSIPDNVRPAYPGDANHSIVGHSRFSIFGYKTAGLFQTSKEAQDAPTQPGVLDGALKGAGRIRYEDLAGVDANGNLTGPDGKIDANDQTWLGTTLPKVEFGLRLDLSYKSFDLSVFGSGVAGKTSFDPTKFFNSFANVRNNFGPGTLSAWNPQNTGSSIPALSVLNHNGEDRTSDFYYVNSSYFKLRNVTLGYNFSRGIANSIKMESLRIYIAGQNLFAIKSKDFTSKDPERATTFDTWPVPTSFTFGLNANF</sequence>
<dbReference type="SUPFAM" id="SSF56935">
    <property type="entry name" value="Porins"/>
    <property type="match status" value="1"/>
</dbReference>
<dbReference type="InterPro" id="IPR008969">
    <property type="entry name" value="CarboxyPept-like_regulatory"/>
</dbReference>
<dbReference type="SUPFAM" id="SSF49464">
    <property type="entry name" value="Carboxypeptidase regulatory domain-like"/>
    <property type="match status" value="1"/>
</dbReference>
<feature type="domain" description="TonB-dependent receptor-like beta-barrel" evidence="11">
    <location>
        <begin position="438"/>
        <end position="835"/>
    </location>
</feature>
<protein>
    <submittedName>
        <fullName evidence="13">SusC/RagA family TonB-linked outer membrane protein</fullName>
    </submittedName>
</protein>
<evidence type="ECO:0000256" key="2">
    <source>
        <dbReference type="ARBA" id="ARBA00022448"/>
    </source>
</evidence>
<keyword evidence="3 8" id="KW-1134">Transmembrane beta strand</keyword>
<dbReference type="Gene3D" id="2.170.130.10">
    <property type="entry name" value="TonB-dependent receptor, plug domain"/>
    <property type="match status" value="1"/>
</dbReference>
<proteinExistence type="inferred from homology"/>